<dbReference type="eggNOG" id="ENOG50343KW">
    <property type="taxonomic scope" value="Bacteria"/>
</dbReference>
<dbReference type="EMBL" id="CP008849">
    <property type="protein sequence ID" value="AIF99676.1"/>
    <property type="molecule type" value="Genomic_DNA"/>
</dbReference>
<gene>
    <name evidence="1" type="ORF">EP13_13840</name>
</gene>
<dbReference type="GeneID" id="78255982"/>
<name>A0A075P1G2_9ALTE</name>
<organism evidence="1 2">
    <name type="scientific">Alteromonas australica</name>
    <dbReference type="NCBI Taxonomy" id="589873"/>
    <lineage>
        <taxon>Bacteria</taxon>
        <taxon>Pseudomonadati</taxon>
        <taxon>Pseudomonadota</taxon>
        <taxon>Gammaproteobacteria</taxon>
        <taxon>Alteromonadales</taxon>
        <taxon>Alteromonadaceae</taxon>
        <taxon>Alteromonas/Salinimonas group</taxon>
        <taxon>Alteromonas</taxon>
    </lineage>
</organism>
<accession>A0A075P1G2</accession>
<sequence length="391" mass="44074">MNILILGTSNSILKNGYVSGLKRALPNASWTSLSSGASPGIQFSKYAKMDFTSYDLVVLDSVPNDEQYALQTPGYSYSNQNKRILLEVVSTISSQTKLIVLGIAIRDFFAKPSAIYTDRENLANNMGAQFIDFSSLLKVYQYLYDDVYSNHPAHPKDEISNKIGYYLGVAISHHYDHITNGAECVDYSKNFEIVSTHLNEGEIRNYKNSLTEAQYLECEKGHTVSISTQKKLIGFFVNGFQTNTFIQLTADNGAVLTVPLLYKRMEKGFLNLFAPLATFQTIKTLTVVDQYEGVLQFKPRMTTGKRDIHTPKLQLGSFIHWDSEDESNLTAYNKVSNSNHLVLSDTVKNSVTDEVLKAIQASYTQSSGLTKIRYFFKLLRFKHRFKVTSLK</sequence>
<dbReference type="Proteomes" id="UP000056090">
    <property type="component" value="Chromosome"/>
</dbReference>
<reference evidence="1 2" key="1">
    <citation type="submission" date="2014-06" db="EMBL/GenBank/DDBJ databases">
        <title>Genomes of Alteromonas australica, a world apart.</title>
        <authorList>
            <person name="Gonzaga A."/>
            <person name="Lopez-Perez M."/>
            <person name="Rodriguez-Valera F."/>
        </authorList>
    </citation>
    <scope>NUCLEOTIDE SEQUENCE [LARGE SCALE GENOMIC DNA]</scope>
    <source>
        <strain evidence="1 2">H 17</strain>
    </source>
</reference>
<evidence type="ECO:0000313" key="1">
    <source>
        <dbReference type="EMBL" id="AIF99676.1"/>
    </source>
</evidence>
<dbReference type="AlphaFoldDB" id="A0A075P1G2"/>
<dbReference type="RefSeq" id="WP_044057746.1">
    <property type="nucleotide sequence ID" value="NZ_CBCSKJ010000002.1"/>
</dbReference>
<protein>
    <submittedName>
        <fullName evidence="1">Uncharacterized protein</fullName>
    </submittedName>
</protein>
<keyword evidence="2" id="KW-1185">Reference proteome</keyword>
<evidence type="ECO:0000313" key="2">
    <source>
        <dbReference type="Proteomes" id="UP000056090"/>
    </source>
</evidence>
<dbReference type="KEGG" id="aal:EP13_13840"/>
<proteinExistence type="predicted"/>